<dbReference type="OrthoDB" id="2516at2759"/>
<dbReference type="GeneID" id="109475271"/>
<dbReference type="PIRSF" id="PIRSF036432">
    <property type="entry name" value="Diphthine_synth"/>
    <property type="match status" value="1"/>
</dbReference>
<dbReference type="Proteomes" id="UP000515135">
    <property type="component" value="Unplaced"/>
</dbReference>
<evidence type="ECO:0000259" key="10">
    <source>
        <dbReference type="Pfam" id="PF00590"/>
    </source>
</evidence>
<comment type="similarity">
    <text evidence="3">Belongs to the diphthine synthase family.</text>
</comment>
<protein>
    <recommendedName>
        <fullName evidence="4">diphthine methyl ester synthase</fullName>
        <ecNumber evidence="4">2.1.1.314</ecNumber>
    </recommendedName>
</protein>
<evidence type="ECO:0000256" key="7">
    <source>
        <dbReference type="ARBA" id="ARBA00022691"/>
    </source>
</evidence>
<feature type="binding site" evidence="9">
    <location>
        <position position="84"/>
    </location>
    <ligand>
        <name>S-adenosyl-L-methionine</name>
        <dbReference type="ChEBI" id="CHEBI:59789"/>
    </ligand>
</feature>
<feature type="binding site" evidence="9">
    <location>
        <position position="87"/>
    </location>
    <ligand>
        <name>S-adenosyl-L-methionine</name>
        <dbReference type="ChEBI" id="CHEBI:59789"/>
    </ligand>
</feature>
<accession>A0A6P4ZK24</accession>
<dbReference type="FunFam" id="3.30.950.10:FF:000004">
    <property type="entry name" value="Diphthine synthase putative"/>
    <property type="match status" value="1"/>
</dbReference>
<dbReference type="AlphaFoldDB" id="A0A6P4ZK24"/>
<comment type="function">
    <text evidence="1">S-adenosyl-L-methionine-dependent methyltransferase that catalyzes four methylations of the modified target histidine residue in translation elongation factor 2 (EF-2), to form an intermediate called diphthine methyl ester. The four successive methylation reactions represent the second step of diphthamide biosynthesis.</text>
</comment>
<sequence length="285" mass="32213">MLYLVGLGLGDAKDITVKGLEVVRRSKRVFLEAYTSILTCGKDALEEFYGREVILADRDMVEQESDAIFKDAKEEDIAFLVVGDPFGATTHSDLVLRAIELDIPYKVIHNASIMNAVGCCGLQLYNFGETVSVVFWTDDWKPDSYYDKIAANREKGWHTLCLLDIKVKEQSIENLMKGRKIYEPPRYMMVKQAAQQFLEIVQKKREQGAEKLAIEEDTVCVGLARVGTDTQQIVAGTLTQLTELDMGGPLHSLVIPGHMHPLEIDMLRHFAIDRENFDRSVRVEE</sequence>
<dbReference type="GO" id="GO:0032259">
    <property type="term" value="P:methylation"/>
    <property type="evidence" value="ECO:0007669"/>
    <property type="project" value="UniProtKB-KW"/>
</dbReference>
<dbReference type="RefSeq" id="XP_019631432.1">
    <property type="nucleotide sequence ID" value="XM_019775873.1"/>
</dbReference>
<reference evidence="12" key="1">
    <citation type="submission" date="2025-08" db="UniProtKB">
        <authorList>
            <consortium name="RefSeq"/>
        </authorList>
    </citation>
    <scope>IDENTIFICATION</scope>
    <source>
        <tissue evidence="12">Gonad</tissue>
    </source>
</reference>
<evidence type="ECO:0000256" key="1">
    <source>
        <dbReference type="ARBA" id="ARBA00004006"/>
    </source>
</evidence>
<dbReference type="SUPFAM" id="SSF53790">
    <property type="entry name" value="Tetrapyrrole methylase"/>
    <property type="match status" value="1"/>
</dbReference>
<comment type="catalytic activity">
    <reaction evidence="8">
        <text>2-[(3S)-amino-3-carboxypropyl]-L-histidyl-[translation elongation factor 2] + 4 S-adenosyl-L-methionine = diphthine methyl ester-[translation elongation factor 2] + 4 S-adenosyl-L-homocysteine + 3 H(+)</text>
        <dbReference type="Rhea" id="RHEA:42652"/>
        <dbReference type="Rhea" id="RHEA-COMP:9749"/>
        <dbReference type="Rhea" id="RHEA-COMP:10173"/>
        <dbReference type="ChEBI" id="CHEBI:15378"/>
        <dbReference type="ChEBI" id="CHEBI:57856"/>
        <dbReference type="ChEBI" id="CHEBI:59789"/>
        <dbReference type="ChEBI" id="CHEBI:73995"/>
        <dbReference type="ChEBI" id="CHEBI:79005"/>
        <dbReference type="EC" id="2.1.1.314"/>
    </reaction>
</comment>
<name>A0A6P4ZK24_BRABE</name>
<evidence type="ECO:0000256" key="5">
    <source>
        <dbReference type="ARBA" id="ARBA00022603"/>
    </source>
</evidence>
<dbReference type="NCBIfam" id="TIGR00522">
    <property type="entry name" value="dph5"/>
    <property type="match status" value="1"/>
</dbReference>
<dbReference type="Pfam" id="PF00590">
    <property type="entry name" value="TP_methylase"/>
    <property type="match status" value="1"/>
</dbReference>
<dbReference type="Gene3D" id="3.40.1010.10">
    <property type="entry name" value="Cobalt-precorrin-4 Transmethylase, Domain 1"/>
    <property type="match status" value="1"/>
</dbReference>
<organism evidence="11 12">
    <name type="scientific">Branchiostoma belcheri</name>
    <name type="common">Amphioxus</name>
    <dbReference type="NCBI Taxonomy" id="7741"/>
    <lineage>
        <taxon>Eukaryota</taxon>
        <taxon>Metazoa</taxon>
        <taxon>Chordata</taxon>
        <taxon>Cephalochordata</taxon>
        <taxon>Leptocardii</taxon>
        <taxon>Amphioxiformes</taxon>
        <taxon>Branchiostomatidae</taxon>
        <taxon>Branchiostoma</taxon>
    </lineage>
</organism>
<dbReference type="GO" id="GO:0017183">
    <property type="term" value="P:protein histidyl modification to diphthamide"/>
    <property type="evidence" value="ECO:0007669"/>
    <property type="project" value="UniProtKB-UniPathway"/>
</dbReference>
<dbReference type="PANTHER" id="PTHR10882">
    <property type="entry name" value="DIPHTHINE SYNTHASE"/>
    <property type="match status" value="1"/>
</dbReference>
<evidence type="ECO:0000256" key="8">
    <source>
        <dbReference type="ARBA" id="ARBA00048752"/>
    </source>
</evidence>
<dbReference type="UniPathway" id="UPA00559"/>
<evidence type="ECO:0000313" key="11">
    <source>
        <dbReference type="Proteomes" id="UP000515135"/>
    </source>
</evidence>
<evidence type="ECO:0000256" key="2">
    <source>
        <dbReference type="ARBA" id="ARBA00005156"/>
    </source>
</evidence>
<evidence type="ECO:0000256" key="4">
    <source>
        <dbReference type="ARBA" id="ARBA00011927"/>
    </source>
</evidence>
<feature type="binding site" evidence="9">
    <location>
        <position position="9"/>
    </location>
    <ligand>
        <name>S-adenosyl-L-methionine</name>
        <dbReference type="ChEBI" id="CHEBI:59789"/>
    </ligand>
</feature>
<feature type="binding site" evidence="9">
    <location>
        <position position="251"/>
    </location>
    <ligand>
        <name>S-adenosyl-L-methionine</name>
        <dbReference type="ChEBI" id="CHEBI:59789"/>
    </ligand>
</feature>
<dbReference type="Gene3D" id="3.30.950.10">
    <property type="entry name" value="Methyltransferase, Cobalt-precorrin-4 Transmethylase, Domain 2"/>
    <property type="match status" value="1"/>
</dbReference>
<feature type="binding site" evidence="9">
    <location>
        <position position="226"/>
    </location>
    <ligand>
        <name>S-adenosyl-L-methionine</name>
        <dbReference type="ChEBI" id="CHEBI:59789"/>
    </ligand>
</feature>
<dbReference type="KEGG" id="bbel:109475271"/>
<evidence type="ECO:0000256" key="6">
    <source>
        <dbReference type="ARBA" id="ARBA00022679"/>
    </source>
</evidence>
<feature type="binding site" evidence="9">
    <location>
        <begin position="112"/>
        <end position="113"/>
    </location>
    <ligand>
        <name>S-adenosyl-L-methionine</name>
        <dbReference type="ChEBI" id="CHEBI:59789"/>
    </ligand>
</feature>
<keyword evidence="11" id="KW-1185">Reference proteome</keyword>
<dbReference type="CDD" id="cd11647">
    <property type="entry name" value="DHP5_DphB"/>
    <property type="match status" value="1"/>
</dbReference>
<keyword evidence="5" id="KW-0489">Methyltransferase</keyword>
<dbReference type="InterPro" id="IPR004551">
    <property type="entry name" value="Dphthn_synthase"/>
</dbReference>
<dbReference type="PANTHER" id="PTHR10882:SF0">
    <property type="entry name" value="DIPHTHINE METHYL ESTER SYNTHASE"/>
    <property type="match status" value="1"/>
</dbReference>
<dbReference type="HAMAP" id="MF_01084">
    <property type="entry name" value="Diphthine_synth"/>
    <property type="match status" value="1"/>
</dbReference>
<proteinExistence type="inferred from homology"/>
<dbReference type="InterPro" id="IPR014776">
    <property type="entry name" value="4pyrrole_Mease_sub2"/>
</dbReference>
<keyword evidence="7 9" id="KW-0949">S-adenosyl-L-methionine</keyword>
<evidence type="ECO:0000313" key="12">
    <source>
        <dbReference type="RefSeq" id="XP_019631432.1"/>
    </source>
</evidence>
<dbReference type="EC" id="2.1.1.314" evidence="4"/>
<dbReference type="InterPro" id="IPR000878">
    <property type="entry name" value="4pyrrol_Mease"/>
</dbReference>
<gene>
    <name evidence="12" type="primary">LOC109475271</name>
</gene>
<dbReference type="GO" id="GO:0141133">
    <property type="term" value="F:diphthine methyl ester synthase activity"/>
    <property type="evidence" value="ECO:0007669"/>
    <property type="project" value="UniProtKB-EC"/>
</dbReference>
<feature type="binding site" evidence="9">
    <location>
        <position position="163"/>
    </location>
    <ligand>
        <name>S-adenosyl-L-methionine</name>
        <dbReference type="ChEBI" id="CHEBI:59789"/>
    </ligand>
</feature>
<comment type="pathway">
    <text evidence="2">Protein modification; peptidyl-diphthamide biosynthesis.</text>
</comment>
<feature type="domain" description="Tetrapyrrole methylase" evidence="10">
    <location>
        <begin position="1"/>
        <end position="240"/>
    </location>
</feature>
<dbReference type="InterPro" id="IPR035996">
    <property type="entry name" value="4pyrrol_Methylase_sf"/>
</dbReference>
<dbReference type="InterPro" id="IPR014777">
    <property type="entry name" value="4pyrrole_Mease_sub1"/>
</dbReference>
<keyword evidence="6" id="KW-0808">Transferase</keyword>
<evidence type="ECO:0000256" key="9">
    <source>
        <dbReference type="PIRSR" id="PIRSR036432-1"/>
    </source>
</evidence>
<evidence type="ECO:0000256" key="3">
    <source>
        <dbReference type="ARBA" id="ARBA00006729"/>
    </source>
</evidence>
<dbReference type="FunFam" id="3.40.1010.10:FF:000004">
    <property type="entry name" value="Putative diphthine synthase"/>
    <property type="match status" value="1"/>
</dbReference>